<dbReference type="InterPro" id="IPR006298">
    <property type="entry name" value="BipA"/>
</dbReference>
<dbReference type="InterPro" id="IPR005225">
    <property type="entry name" value="Small_GTP-bd"/>
</dbReference>
<evidence type="ECO:0000256" key="3">
    <source>
        <dbReference type="HAMAP-Rule" id="MF_00849"/>
    </source>
</evidence>
<keyword evidence="3" id="KW-0690">Ribosome biogenesis</keyword>
<organism evidence="5 6">
    <name type="scientific">Dyella agri</name>
    <dbReference type="NCBI Taxonomy" id="1926869"/>
    <lineage>
        <taxon>Bacteria</taxon>
        <taxon>Pseudomonadati</taxon>
        <taxon>Pseudomonadota</taxon>
        <taxon>Gammaproteobacteria</taxon>
        <taxon>Lysobacterales</taxon>
        <taxon>Rhodanobacteraceae</taxon>
        <taxon>Dyella</taxon>
    </lineage>
</organism>
<comment type="subcellular location">
    <subcellularLocation>
        <location evidence="3">Cytoplasm</location>
    </subcellularLocation>
    <text evidence="3">Binds to ribosomes.</text>
</comment>
<comment type="similarity">
    <text evidence="3">Belongs to the TRAFAC class translation factor GTPase superfamily. Classic translation factor GTPase family. BipA subfamily.</text>
</comment>
<dbReference type="InterPro" id="IPR027417">
    <property type="entry name" value="P-loop_NTPase"/>
</dbReference>
<proteinExistence type="inferred from homology"/>
<dbReference type="CDD" id="cd16263">
    <property type="entry name" value="BipA_III"/>
    <property type="match status" value="1"/>
</dbReference>
<dbReference type="EMBL" id="JADIKL010000001">
    <property type="protein sequence ID" value="MFK2929182.1"/>
    <property type="molecule type" value="Genomic_DNA"/>
</dbReference>
<dbReference type="InterPro" id="IPR042116">
    <property type="entry name" value="TypA/BipA_C"/>
</dbReference>
<dbReference type="SMART" id="SM00838">
    <property type="entry name" value="EFG_C"/>
    <property type="match status" value="1"/>
</dbReference>
<feature type="binding site" evidence="3">
    <location>
        <begin position="135"/>
        <end position="138"/>
    </location>
    <ligand>
        <name>GTP</name>
        <dbReference type="ChEBI" id="CHEBI:37565"/>
    </ligand>
</feature>
<reference evidence="5 6" key="1">
    <citation type="submission" date="2020-10" db="EMBL/GenBank/DDBJ databases">
        <title>Phylogeny of dyella-like bacteria.</title>
        <authorList>
            <person name="Fu J."/>
        </authorList>
    </citation>
    <scope>NUCLEOTIDE SEQUENCE [LARGE SCALE GENOMIC DNA]</scope>
    <source>
        <strain evidence="5 6">DKC-1</strain>
    </source>
</reference>
<dbReference type="Pfam" id="PF03144">
    <property type="entry name" value="GTP_EFTU_D2"/>
    <property type="match status" value="1"/>
</dbReference>
<dbReference type="PANTHER" id="PTHR42908:SF8">
    <property type="entry name" value="TR-TYPE G DOMAIN-CONTAINING PROTEIN"/>
    <property type="match status" value="1"/>
</dbReference>
<keyword evidence="6" id="KW-1185">Reference proteome</keyword>
<dbReference type="InterPro" id="IPR000640">
    <property type="entry name" value="EFG_V-like"/>
</dbReference>
<dbReference type="PRINTS" id="PR00315">
    <property type="entry name" value="ELONGATNFCT"/>
</dbReference>
<dbReference type="InterPro" id="IPR000795">
    <property type="entry name" value="T_Tr_GTP-bd_dom"/>
</dbReference>
<feature type="binding site" evidence="3">
    <location>
        <begin position="16"/>
        <end position="21"/>
    </location>
    <ligand>
        <name>GTP</name>
        <dbReference type="ChEBI" id="CHEBI:37565"/>
    </ligand>
</feature>
<dbReference type="EC" id="3.6.5.-" evidence="3"/>
<dbReference type="InterPro" id="IPR047041">
    <property type="entry name" value="BipA_GTP-bd_dom"/>
</dbReference>
<keyword evidence="2 3" id="KW-0342">GTP-binding</keyword>
<keyword evidence="3" id="KW-0378">Hydrolase</keyword>
<keyword evidence="1 3" id="KW-0547">Nucleotide-binding</keyword>
<sequence>MSIENLRNIAIVAHVDHGKTTLVDQLLKQSGTLNERTVLAERVMDSNDQEKERGITILAKNTAITWTDKKTGTKNRINIVDTPGHADFGGEVERVLSMVDTVLILVDAMDGPMPQTRFVTQKAFAMGFKPIVVVNKVDRPGARPEWVVEQVWDLFEKLGATDEQMEFPIVYASALNGYASLDENAREGDMTPLYEAIMQHAPKPDVDPEGPFQMRISQLDHNNFVGVIGIGRIQRGTLKKGMPVAVIDRHGKKRQGKIGQVLGFLGLERIEQDSAEAGDIVAISGIPELTISDTVTSIDVPEALPALSVDEPMISMTFQVNNSPFVGNKDLSGGKFLTSRQLRERLDREKVHNVALRVEDGSDADKFLVSGRGELHLSVLIENMRREGYELAVSRPEVIIKEIDGQKMEPIEQLVVDIEEQHQGGVMERLGIRKGELKNMVSDGKGRVRLEYLIPARGLIGFQNQFKTLTQGSGLLFHVFDHYGPYTPVAIAKRLNGVMIANAGGTTPAYSLGPLQERGKLFAAEGDNVYEGQLVGIHAKDNDLTVNAIKPKPLTNMRASGKDDAIQLTPATKFSLEQALDFIDDDELVEVTPKEIRMRKKHLTENDRKRASRG</sequence>
<dbReference type="Gene3D" id="3.30.70.240">
    <property type="match status" value="1"/>
</dbReference>
<dbReference type="InterPro" id="IPR047043">
    <property type="entry name" value="BipA_III"/>
</dbReference>
<feature type="domain" description="Tr-type G" evidence="4">
    <location>
        <begin position="4"/>
        <end position="205"/>
    </location>
</feature>
<comment type="function">
    <text evidence="3">A 50S ribosomal subunit assembly protein with GTPase activity, required for 50S subunit assembly at low temperatures, may also play a role in translation. Binds GTP and analogs. Binds the 70S ribosome between the 30S and 50S subunits, in a similar position as ribosome-bound EF-G; it contacts a number of ribosomal proteins, both rRNAs and the A-site tRNA.</text>
</comment>
<dbReference type="SUPFAM" id="SSF54980">
    <property type="entry name" value="EF-G C-terminal domain-like"/>
    <property type="match status" value="2"/>
</dbReference>
<comment type="subunit">
    <text evidence="3">Monomer.</text>
</comment>
<accession>A0ABW8KAM1</accession>
<dbReference type="Pfam" id="PF21018">
    <property type="entry name" value="BipA_C"/>
    <property type="match status" value="1"/>
</dbReference>
<dbReference type="NCBIfam" id="TIGR01394">
    <property type="entry name" value="TypA_BipA"/>
    <property type="match status" value="1"/>
</dbReference>
<keyword evidence="3" id="KW-0820">tRNA-binding</keyword>
<keyword evidence="3" id="KW-0699">rRNA-binding</keyword>
<dbReference type="InterPro" id="IPR031157">
    <property type="entry name" value="G_TR_CS"/>
</dbReference>
<dbReference type="Gene3D" id="3.40.50.300">
    <property type="entry name" value="P-loop containing nucleotide triphosphate hydrolases"/>
    <property type="match status" value="1"/>
</dbReference>
<dbReference type="PROSITE" id="PS00301">
    <property type="entry name" value="G_TR_1"/>
    <property type="match status" value="1"/>
</dbReference>
<protein>
    <recommendedName>
        <fullName evidence="3">Large ribosomal subunit assembly factor BipA</fullName>
        <ecNumber evidence="3">3.6.5.-</ecNumber>
    </recommendedName>
    <alternativeName>
        <fullName evidence="3">GTP-binding protein BipA</fullName>
    </alternativeName>
</protein>
<dbReference type="Gene3D" id="2.40.30.10">
    <property type="entry name" value="Translation factors"/>
    <property type="match status" value="1"/>
</dbReference>
<dbReference type="InterPro" id="IPR035647">
    <property type="entry name" value="EFG_III/V"/>
</dbReference>
<dbReference type="SUPFAM" id="SSF50447">
    <property type="entry name" value="Translation proteins"/>
    <property type="match status" value="1"/>
</dbReference>
<dbReference type="Proteomes" id="UP001620397">
    <property type="component" value="Unassembled WGS sequence"/>
</dbReference>
<comment type="caution">
    <text evidence="5">The sequence shown here is derived from an EMBL/GenBank/DDBJ whole genome shotgun (WGS) entry which is preliminary data.</text>
</comment>
<dbReference type="InterPro" id="IPR004161">
    <property type="entry name" value="EFTu-like_2"/>
</dbReference>
<dbReference type="SUPFAM" id="SSF52540">
    <property type="entry name" value="P-loop containing nucleoside triphosphate hydrolases"/>
    <property type="match status" value="1"/>
</dbReference>
<evidence type="ECO:0000256" key="1">
    <source>
        <dbReference type="ARBA" id="ARBA00022741"/>
    </source>
</evidence>
<dbReference type="InterPro" id="IPR048876">
    <property type="entry name" value="BipA_C"/>
</dbReference>
<evidence type="ECO:0000256" key="2">
    <source>
        <dbReference type="ARBA" id="ARBA00023134"/>
    </source>
</evidence>
<dbReference type="CDD" id="cd03710">
    <property type="entry name" value="BipA_TypA_C"/>
    <property type="match status" value="1"/>
</dbReference>
<dbReference type="NCBIfam" id="TIGR00231">
    <property type="entry name" value="small_GTP"/>
    <property type="match status" value="1"/>
</dbReference>
<dbReference type="Gene3D" id="2.40.50.250">
    <property type="entry name" value="bipa protein"/>
    <property type="match status" value="1"/>
</dbReference>
<evidence type="ECO:0000313" key="6">
    <source>
        <dbReference type="Proteomes" id="UP001620397"/>
    </source>
</evidence>
<dbReference type="PROSITE" id="PS51722">
    <property type="entry name" value="G_TR_2"/>
    <property type="match status" value="1"/>
</dbReference>
<keyword evidence="3" id="KW-0963">Cytoplasm</keyword>
<dbReference type="InterPro" id="IPR035651">
    <property type="entry name" value="BipA_V"/>
</dbReference>
<dbReference type="CDD" id="cd03691">
    <property type="entry name" value="BipA_TypA_II"/>
    <property type="match status" value="1"/>
</dbReference>
<dbReference type="CDD" id="cd01891">
    <property type="entry name" value="TypA_BipA"/>
    <property type="match status" value="1"/>
</dbReference>
<dbReference type="InterPro" id="IPR009000">
    <property type="entry name" value="Transl_B-barrel_sf"/>
</dbReference>
<dbReference type="Pfam" id="PF00009">
    <property type="entry name" value="GTP_EFTU"/>
    <property type="match status" value="1"/>
</dbReference>
<dbReference type="Pfam" id="PF00679">
    <property type="entry name" value="EFG_C"/>
    <property type="match status" value="1"/>
</dbReference>
<name>A0ABW8KAM1_9GAMM</name>
<dbReference type="InterPro" id="IPR047042">
    <property type="entry name" value="BipA_II"/>
</dbReference>
<keyword evidence="3" id="KW-0694">RNA-binding</keyword>
<dbReference type="HAMAP" id="MF_00849">
    <property type="entry name" value="BipA"/>
    <property type="match status" value="1"/>
</dbReference>
<comment type="catalytic activity">
    <reaction evidence="3">
        <text>GTP + H2O = GDP + phosphate + H(+)</text>
        <dbReference type="Rhea" id="RHEA:19669"/>
        <dbReference type="ChEBI" id="CHEBI:15377"/>
        <dbReference type="ChEBI" id="CHEBI:15378"/>
        <dbReference type="ChEBI" id="CHEBI:37565"/>
        <dbReference type="ChEBI" id="CHEBI:43474"/>
        <dbReference type="ChEBI" id="CHEBI:58189"/>
    </reaction>
</comment>
<dbReference type="PANTHER" id="PTHR42908">
    <property type="entry name" value="TRANSLATION ELONGATION FACTOR-RELATED"/>
    <property type="match status" value="1"/>
</dbReference>
<gene>
    <name evidence="5" type="primary">typA</name>
    <name evidence="3" type="synonym">bipA</name>
    <name evidence="5" type="ORF">ISP14_00115</name>
</gene>
<dbReference type="RefSeq" id="WP_404534885.1">
    <property type="nucleotide sequence ID" value="NZ_JADIKL010000001.1"/>
</dbReference>
<evidence type="ECO:0000259" key="4">
    <source>
        <dbReference type="PROSITE" id="PS51722"/>
    </source>
</evidence>
<dbReference type="Gene3D" id="3.30.70.870">
    <property type="entry name" value="Elongation Factor G (Translational Gtpase), domain 3"/>
    <property type="match status" value="1"/>
</dbReference>
<evidence type="ECO:0000313" key="5">
    <source>
        <dbReference type="EMBL" id="MFK2929182.1"/>
    </source>
</evidence>